<sequence>MRSSRGASKAPVPIDSLFHTNGDISRRVMTTLEALASRVDVYSIDEAFLDLTGIDRVVSFEPFGRQAIWLKVESPDGYDTTVNACACCRLTPRKPTSPGATPS</sequence>
<comment type="similarity">
    <text evidence="1">Belongs to the DNA polymerase type-Y family.</text>
</comment>
<dbReference type="InterPro" id="IPR043502">
    <property type="entry name" value="DNA/RNA_pol_sf"/>
</dbReference>
<evidence type="ECO:0000259" key="2">
    <source>
        <dbReference type="PROSITE" id="PS50173"/>
    </source>
</evidence>
<name>A0A377F568_ECOLX</name>
<protein>
    <submittedName>
        <fullName evidence="4">Truncated UV protection protein ImpB</fullName>
    </submittedName>
</protein>
<dbReference type="AlphaFoldDB" id="A0A377F568"/>
<dbReference type="GO" id="GO:0006281">
    <property type="term" value="P:DNA repair"/>
    <property type="evidence" value="ECO:0007669"/>
    <property type="project" value="InterPro"/>
</dbReference>
<organism evidence="4 5">
    <name type="scientific">Escherichia coli</name>
    <dbReference type="NCBI Taxonomy" id="562"/>
    <lineage>
        <taxon>Bacteria</taxon>
        <taxon>Pseudomonadati</taxon>
        <taxon>Pseudomonadota</taxon>
        <taxon>Gammaproteobacteria</taxon>
        <taxon>Enterobacterales</taxon>
        <taxon>Enterobacteriaceae</taxon>
        <taxon>Escherichia</taxon>
    </lineage>
</organism>
<feature type="domain" description="UmuC" evidence="2">
    <location>
        <begin position="18"/>
        <end position="66"/>
    </location>
</feature>
<dbReference type="EMBL" id="UGET01000005">
    <property type="protein sequence ID" value="STN25156.1"/>
    <property type="molecule type" value="Genomic_DNA"/>
</dbReference>
<dbReference type="SUPFAM" id="SSF56672">
    <property type="entry name" value="DNA/RNA polymerases"/>
    <property type="match status" value="1"/>
</dbReference>
<evidence type="ECO:0000313" key="4">
    <source>
        <dbReference type="EMBL" id="STN25156.1"/>
    </source>
</evidence>
<evidence type="ECO:0000313" key="3">
    <source>
        <dbReference type="EMBL" id="STN24822.1"/>
    </source>
</evidence>
<reference evidence="4 5" key="1">
    <citation type="submission" date="2018-06" db="EMBL/GenBank/DDBJ databases">
        <authorList>
            <consortium name="Pathogen Informatics"/>
            <person name="Doyle S."/>
        </authorList>
    </citation>
    <scope>NUCLEOTIDE SEQUENCE [LARGE SCALE GENOMIC DNA]</scope>
    <source>
        <strain evidence="4 5">NCTC13148</strain>
    </source>
</reference>
<gene>
    <name evidence="4" type="primary">umuC_12</name>
    <name evidence="3" type="synonym">umuC_3</name>
    <name evidence="3" type="ORF">NCTC13148_05217</name>
    <name evidence="4" type="ORF">NCTC13148_05554</name>
</gene>
<dbReference type="InterPro" id="IPR001126">
    <property type="entry name" value="UmuC"/>
</dbReference>
<evidence type="ECO:0000256" key="1">
    <source>
        <dbReference type="ARBA" id="ARBA00010945"/>
    </source>
</evidence>
<dbReference type="Gene3D" id="3.30.70.270">
    <property type="match status" value="1"/>
</dbReference>
<accession>A0A377F568</accession>
<proteinExistence type="inferred from homology"/>
<dbReference type="Proteomes" id="UP000254255">
    <property type="component" value="Unassembled WGS sequence"/>
</dbReference>
<dbReference type="EMBL" id="UGET01000005">
    <property type="protein sequence ID" value="STN24822.1"/>
    <property type="molecule type" value="Genomic_DNA"/>
</dbReference>
<evidence type="ECO:0000313" key="5">
    <source>
        <dbReference type="Proteomes" id="UP000254255"/>
    </source>
</evidence>
<dbReference type="InterPro" id="IPR043128">
    <property type="entry name" value="Rev_trsase/Diguanyl_cyclase"/>
</dbReference>
<dbReference type="PROSITE" id="PS50173">
    <property type="entry name" value="UMUC"/>
    <property type="match status" value="1"/>
</dbReference>